<gene>
    <name evidence="2" type="ORF">PM10SUCC1_31890</name>
</gene>
<reference evidence="2" key="1">
    <citation type="submission" date="2022-12" db="EMBL/GenBank/DDBJ databases">
        <title>Reference genome sequencing for broad-spectrum identification of bacterial and archaeal isolates by mass spectrometry.</title>
        <authorList>
            <person name="Sekiguchi Y."/>
            <person name="Tourlousse D.M."/>
        </authorList>
    </citation>
    <scope>NUCLEOTIDE SEQUENCE</scope>
    <source>
        <strain evidence="2">10succ1</strain>
    </source>
</reference>
<feature type="chain" id="PRO_5040862352" evidence="1">
    <location>
        <begin position="21"/>
        <end position="474"/>
    </location>
</feature>
<dbReference type="Proteomes" id="UP001144471">
    <property type="component" value="Unassembled WGS sequence"/>
</dbReference>
<sequence length="474" mass="52244">MRRKKIILIGSLILSALAFAETRTAYILVPHNLNPEDVKVSGIISGGDTFTQDNTGVTVTDTDPSDYTAYGDTTKYLKLAVGGEDADDVKLTSGDEVKFMLGYESGEEAGLTRYTIIASPDIEDYHDEIQAGVSAETEYMNGLEIMEFGNITGYDNYETFPGRELTSDPTIYSGFVVGDQKMDETGEPSNIVDIYYAKGDPGDNPINVVDGGASLNPGTGQDNEFQLWSLRVESKVLNDDGTYTYTYLKTVGEETIPTETREEADRVLLYSNHTSATDETPLYSDFSEFSPSESPIEGVFYSEGESYVASDGISYPYGYYDNFVFDVSVRFQGDKVPMLDENGEIVYDKNGKMVMVSPSVIINGEDVLDGGGKQFYWSFNNTSDVTLEYLGGQILFNFKGDSIIVVPEDGQDVPEPIAQKIYVMDDGGKFMEGDATITSKYEGTVKYRTSNIKMKVMTGSSTTEKNYEIESIEE</sequence>
<evidence type="ECO:0000313" key="3">
    <source>
        <dbReference type="Proteomes" id="UP001144471"/>
    </source>
</evidence>
<feature type="signal peptide" evidence="1">
    <location>
        <begin position="1"/>
        <end position="20"/>
    </location>
</feature>
<dbReference type="AlphaFoldDB" id="A0A9W6GPB2"/>
<comment type="caution">
    <text evidence="2">The sequence shown here is derived from an EMBL/GenBank/DDBJ whole genome shotgun (WGS) entry which is preliminary data.</text>
</comment>
<proteinExistence type="predicted"/>
<keyword evidence="3" id="KW-1185">Reference proteome</keyword>
<accession>A0A9W6GPB2</accession>
<evidence type="ECO:0000313" key="2">
    <source>
        <dbReference type="EMBL" id="GLI57675.1"/>
    </source>
</evidence>
<name>A0A9W6GPB2_9FUSO</name>
<dbReference type="EMBL" id="BSDY01000022">
    <property type="protein sequence ID" value="GLI57675.1"/>
    <property type="molecule type" value="Genomic_DNA"/>
</dbReference>
<evidence type="ECO:0000256" key="1">
    <source>
        <dbReference type="SAM" id="SignalP"/>
    </source>
</evidence>
<keyword evidence="1" id="KW-0732">Signal</keyword>
<protein>
    <submittedName>
        <fullName evidence="2">Uncharacterized protein</fullName>
    </submittedName>
</protein>
<organism evidence="2 3">
    <name type="scientific">Propionigenium maris DSM 9537</name>
    <dbReference type="NCBI Taxonomy" id="1123000"/>
    <lineage>
        <taxon>Bacteria</taxon>
        <taxon>Fusobacteriati</taxon>
        <taxon>Fusobacteriota</taxon>
        <taxon>Fusobacteriia</taxon>
        <taxon>Fusobacteriales</taxon>
        <taxon>Fusobacteriaceae</taxon>
        <taxon>Propionigenium</taxon>
    </lineage>
</organism>
<dbReference type="RefSeq" id="WP_281837352.1">
    <property type="nucleotide sequence ID" value="NZ_BSDY01000022.1"/>
</dbReference>